<gene>
    <name evidence="2" type="ORF">H6A12_01650</name>
</gene>
<dbReference type="EMBL" id="JACJKY010000002">
    <property type="protein sequence ID" value="MBM6919869.1"/>
    <property type="molecule type" value="Genomic_DNA"/>
</dbReference>
<evidence type="ECO:0000259" key="1">
    <source>
        <dbReference type="Pfam" id="PF01869"/>
    </source>
</evidence>
<dbReference type="SUPFAM" id="SSF53067">
    <property type="entry name" value="Actin-like ATPase domain"/>
    <property type="match status" value="2"/>
</dbReference>
<sequence length="295" mass="31419">MSQYVIGVDAGGTKTTAQAFLLPDGTPLSVTTGAFGNVTVDFNEGLAHIIETTDALIEQTDGTCAFLCVGCAGVETGDKKARMQAALNAHYPELSVFVTNDAALALYGALKGADGVLVIAGTGSIGYAKVGDETFRAGGWGHLLGDKGSGYSIVIDAFMHITRAFDTRNPDTPLVRAVFDALGITELRALIDFTYKSTKGEIAALMPLIERLSDEGDEECQSILNDAADALADLAILLCRQNNLSAVAVSGSVLTKCKRVFDRFSRTLHEQIDGVTIINEPFDARRGGFYFYQTR</sequence>
<dbReference type="InterPro" id="IPR002731">
    <property type="entry name" value="ATPase_BadF"/>
</dbReference>
<dbReference type="Proteomes" id="UP000774750">
    <property type="component" value="Unassembled WGS sequence"/>
</dbReference>
<dbReference type="Pfam" id="PF01869">
    <property type="entry name" value="BcrAD_BadFG"/>
    <property type="match status" value="1"/>
</dbReference>
<keyword evidence="3" id="KW-1185">Reference proteome</keyword>
<dbReference type="Gene3D" id="3.30.420.40">
    <property type="match status" value="2"/>
</dbReference>
<dbReference type="PANTHER" id="PTHR43190">
    <property type="entry name" value="N-ACETYL-D-GLUCOSAMINE KINASE"/>
    <property type="match status" value="1"/>
</dbReference>
<protein>
    <recommendedName>
        <fullName evidence="1">ATPase BadF/BadG/BcrA/BcrD type domain-containing protein</fullName>
    </recommendedName>
</protein>
<dbReference type="InterPro" id="IPR052519">
    <property type="entry name" value="Euk-type_GlcNAc_Kinase"/>
</dbReference>
<name>A0A939BC34_9FIRM</name>
<comment type="caution">
    <text evidence="2">The sequence shown here is derived from an EMBL/GenBank/DDBJ whole genome shotgun (WGS) entry which is preliminary data.</text>
</comment>
<proteinExistence type="predicted"/>
<evidence type="ECO:0000313" key="2">
    <source>
        <dbReference type="EMBL" id="MBM6919869.1"/>
    </source>
</evidence>
<dbReference type="AlphaFoldDB" id="A0A939BC34"/>
<dbReference type="PANTHER" id="PTHR43190:SF3">
    <property type="entry name" value="N-ACETYL-D-GLUCOSAMINE KINASE"/>
    <property type="match status" value="1"/>
</dbReference>
<evidence type="ECO:0000313" key="3">
    <source>
        <dbReference type="Proteomes" id="UP000774750"/>
    </source>
</evidence>
<reference evidence="2" key="2">
    <citation type="journal article" date="2021" name="Sci. Rep.">
        <title>The distribution of antibiotic resistance genes in chicken gut microbiota commensals.</title>
        <authorList>
            <person name="Juricova H."/>
            <person name="Matiasovicova J."/>
            <person name="Kubasova T."/>
            <person name="Cejkova D."/>
            <person name="Rychlik I."/>
        </authorList>
    </citation>
    <scope>NUCLEOTIDE SEQUENCE</scope>
    <source>
        <strain evidence="2">An559</strain>
    </source>
</reference>
<reference evidence="2" key="1">
    <citation type="submission" date="2020-08" db="EMBL/GenBank/DDBJ databases">
        <authorList>
            <person name="Cejkova D."/>
            <person name="Kubasova T."/>
            <person name="Jahodarova E."/>
            <person name="Rychlik I."/>
        </authorList>
    </citation>
    <scope>NUCLEOTIDE SEQUENCE</scope>
    <source>
        <strain evidence="2">An559</strain>
    </source>
</reference>
<feature type="domain" description="ATPase BadF/BadG/BcrA/BcrD type" evidence="1">
    <location>
        <begin position="6"/>
        <end position="281"/>
    </location>
</feature>
<dbReference type="InterPro" id="IPR043129">
    <property type="entry name" value="ATPase_NBD"/>
</dbReference>
<dbReference type="RefSeq" id="WP_204444127.1">
    <property type="nucleotide sequence ID" value="NZ_JACJKY010000002.1"/>
</dbReference>
<accession>A0A939BC34</accession>
<organism evidence="2 3">
    <name type="scientific">Merdimmobilis hominis</name>
    <dbReference type="NCBI Taxonomy" id="2897707"/>
    <lineage>
        <taxon>Bacteria</taxon>
        <taxon>Bacillati</taxon>
        <taxon>Bacillota</taxon>
        <taxon>Clostridia</taxon>
        <taxon>Eubacteriales</taxon>
        <taxon>Oscillospiraceae</taxon>
        <taxon>Merdimmobilis</taxon>
    </lineage>
</organism>
<dbReference type="CDD" id="cd24007">
    <property type="entry name" value="ASKHA_NBD_eukNAGK-like"/>
    <property type="match status" value="1"/>
</dbReference>